<dbReference type="InterPro" id="IPR029063">
    <property type="entry name" value="SAM-dependent_MTases_sf"/>
</dbReference>
<comment type="catalytic activity">
    <reaction evidence="8">
        <text>a 5'-end 5'-phospho-ribonucleoside-RNA + S-adenosyl-L-methionine = a 5'-end (5'-methylphospho)-ribonucleoside-RNA + S-adenosyl-L-homocysteine</text>
        <dbReference type="Rhea" id="RHEA:58656"/>
        <dbReference type="Rhea" id="RHEA-COMP:15179"/>
        <dbReference type="Rhea" id="RHEA-COMP:15181"/>
        <dbReference type="ChEBI" id="CHEBI:57856"/>
        <dbReference type="ChEBI" id="CHEBI:59789"/>
        <dbReference type="ChEBI" id="CHEBI:138282"/>
        <dbReference type="ChEBI" id="CHEBI:142776"/>
    </reaction>
</comment>
<dbReference type="PROSITE" id="PS51515">
    <property type="entry name" value="BIN3_SAM"/>
    <property type="match status" value="1"/>
</dbReference>
<evidence type="ECO:0000256" key="9">
    <source>
        <dbReference type="ARBA" id="ARBA00045273"/>
    </source>
</evidence>
<dbReference type="GO" id="GO:0005737">
    <property type="term" value="C:cytoplasm"/>
    <property type="evidence" value="ECO:0007669"/>
    <property type="project" value="UniProtKB-SubCell"/>
</dbReference>
<comment type="subcellular location">
    <subcellularLocation>
        <location evidence="1">Cytoplasm</location>
    </subcellularLocation>
</comment>
<keyword evidence="5 11" id="KW-0808">Transferase</keyword>
<keyword evidence="6 10" id="KW-0949">S-adenosyl-L-methionine</keyword>
<dbReference type="FunFam" id="3.40.50.150:FF:000138">
    <property type="entry name" value="BCDIN3 domain containing RNA methyltransferase"/>
    <property type="match status" value="1"/>
</dbReference>
<dbReference type="PANTHER" id="PTHR12315">
    <property type="entry name" value="BICOID-INTERACTING PROTEIN RELATED"/>
    <property type="match status" value="1"/>
</dbReference>
<dbReference type="Gene3D" id="3.40.50.150">
    <property type="entry name" value="Vaccinia Virus protein VP39"/>
    <property type="match status" value="1"/>
</dbReference>
<reference evidence="13" key="1">
    <citation type="journal article" date="2016" name="Ticks Tick Borne Dis.">
        <title>De novo assembly and annotation of the salivary gland transcriptome of Rhipicephalus appendiculatus male and female ticks during blood feeding.</title>
        <authorList>
            <person name="de Castro M.H."/>
            <person name="de Klerk D."/>
            <person name="Pienaar R."/>
            <person name="Latif A.A."/>
            <person name="Rees D.J."/>
            <person name="Mans B.J."/>
        </authorList>
    </citation>
    <scope>NUCLEOTIDE SEQUENCE</scope>
    <source>
        <tissue evidence="13">Salivary glands</tissue>
    </source>
</reference>
<evidence type="ECO:0000256" key="1">
    <source>
        <dbReference type="ARBA" id="ARBA00004496"/>
    </source>
</evidence>
<proteinExistence type="inferred from homology"/>
<keyword evidence="4 11" id="KW-0489">Methyltransferase</keyword>
<evidence type="ECO:0000256" key="11">
    <source>
        <dbReference type="RuleBase" id="RU367087"/>
    </source>
</evidence>
<dbReference type="EMBL" id="GEDV01002172">
    <property type="protein sequence ID" value="JAP86385.1"/>
    <property type="molecule type" value="Transcribed_RNA"/>
</dbReference>
<evidence type="ECO:0000256" key="5">
    <source>
        <dbReference type="ARBA" id="ARBA00022679"/>
    </source>
</evidence>
<evidence type="ECO:0000313" key="13">
    <source>
        <dbReference type="EMBL" id="JAP86385.1"/>
    </source>
</evidence>
<comment type="catalytic activity">
    <reaction evidence="7">
        <text>a 5'-end 5'-phospho-ribonucleoside-RNA + 2 S-adenosyl-L-methionine = a 5'-end (5'-bismethylphospho)-ribonucleoside-RNA + 2 S-adenosyl-L-homocysteine</text>
        <dbReference type="Rhea" id="RHEA:58640"/>
        <dbReference type="Rhea" id="RHEA-COMP:15179"/>
        <dbReference type="Rhea" id="RHEA-COMP:15182"/>
        <dbReference type="ChEBI" id="CHEBI:57856"/>
        <dbReference type="ChEBI" id="CHEBI:59789"/>
        <dbReference type="ChEBI" id="CHEBI:138282"/>
        <dbReference type="ChEBI" id="CHEBI:142777"/>
    </reaction>
</comment>
<evidence type="ECO:0000256" key="6">
    <source>
        <dbReference type="ARBA" id="ARBA00022691"/>
    </source>
</evidence>
<evidence type="ECO:0000256" key="8">
    <source>
        <dbReference type="ARBA" id="ARBA00044707"/>
    </source>
</evidence>
<dbReference type="EC" id="2.1.1.-" evidence="11"/>
<evidence type="ECO:0000256" key="4">
    <source>
        <dbReference type="ARBA" id="ARBA00022603"/>
    </source>
</evidence>
<evidence type="ECO:0000256" key="7">
    <source>
        <dbReference type="ARBA" id="ARBA00044650"/>
    </source>
</evidence>
<dbReference type="GO" id="GO:0032259">
    <property type="term" value="P:methylation"/>
    <property type="evidence" value="ECO:0007669"/>
    <property type="project" value="UniProtKB-KW"/>
</dbReference>
<dbReference type="InterPro" id="IPR024160">
    <property type="entry name" value="BIN3_SAM-bd_dom"/>
</dbReference>
<dbReference type="GO" id="GO:0008171">
    <property type="term" value="F:O-methyltransferase activity"/>
    <property type="evidence" value="ECO:0007669"/>
    <property type="project" value="UniProtKB-UniRule"/>
</dbReference>
<organism evidence="13">
    <name type="scientific">Rhipicephalus appendiculatus</name>
    <name type="common">Brown ear tick</name>
    <dbReference type="NCBI Taxonomy" id="34631"/>
    <lineage>
        <taxon>Eukaryota</taxon>
        <taxon>Metazoa</taxon>
        <taxon>Ecdysozoa</taxon>
        <taxon>Arthropoda</taxon>
        <taxon>Chelicerata</taxon>
        <taxon>Arachnida</taxon>
        <taxon>Acari</taxon>
        <taxon>Parasitiformes</taxon>
        <taxon>Ixodida</taxon>
        <taxon>Ixodoidea</taxon>
        <taxon>Ixodidae</taxon>
        <taxon>Rhipicephalinae</taxon>
        <taxon>Rhipicephalus</taxon>
        <taxon>Rhipicephalus</taxon>
    </lineage>
</organism>
<evidence type="ECO:0000256" key="2">
    <source>
        <dbReference type="ARBA" id="ARBA00008361"/>
    </source>
</evidence>
<dbReference type="Pfam" id="PF06859">
    <property type="entry name" value="Bin3"/>
    <property type="match status" value="1"/>
</dbReference>
<dbReference type="GO" id="GO:0008173">
    <property type="term" value="F:RNA methyltransferase activity"/>
    <property type="evidence" value="ECO:0007669"/>
    <property type="project" value="UniProtKB-UniRule"/>
</dbReference>
<evidence type="ECO:0000256" key="3">
    <source>
        <dbReference type="ARBA" id="ARBA00022490"/>
    </source>
</evidence>
<feature type="domain" description="Bin3-type SAM" evidence="12">
    <location>
        <begin position="1"/>
        <end position="243"/>
    </location>
</feature>
<protein>
    <recommendedName>
        <fullName evidence="11">RNA methyltransferase</fullName>
        <ecNumber evidence="11">2.1.1.-</ecNumber>
    </recommendedName>
</protein>
<evidence type="ECO:0000256" key="10">
    <source>
        <dbReference type="PROSITE-ProRule" id="PRU00848"/>
    </source>
</evidence>
<sequence>MAAPTSEKGGSGSRAKYGNFNNYYQFNKPEERLKMLPKDLVTFCNLTDQSQVVALDIGCNSGELTTHLYRNLASSGLADVKMLAIDIDSSLIECAQKNCSCPEAIEYMCLDITSNDSIESLISYLRKVGKDAFDITFCFSVTMWIHLNHGDSGLKQFLETVSKNTHFLLVEAQLWKCYRSASRRMRRGNETEFQNLDTLGMNVNVEDNIHDFLQGRCGLEVVECFGQTQWGRKVTLYQRKKTV</sequence>
<dbReference type="InterPro" id="IPR010675">
    <property type="entry name" value="Bin3_C"/>
</dbReference>
<dbReference type="AlphaFoldDB" id="A0A131Z6G9"/>
<evidence type="ECO:0000259" key="12">
    <source>
        <dbReference type="PROSITE" id="PS51515"/>
    </source>
</evidence>
<name>A0A131Z6G9_RHIAP</name>
<comment type="similarity">
    <text evidence="2 11">Belongs to the methyltransferase superfamily.</text>
</comment>
<keyword evidence="3" id="KW-0963">Cytoplasm</keyword>
<dbReference type="SUPFAM" id="SSF53335">
    <property type="entry name" value="S-adenosyl-L-methionine-dependent methyltransferases"/>
    <property type="match status" value="1"/>
</dbReference>
<accession>A0A131Z6G9</accession>
<comment type="function">
    <text evidence="9">O-methyltransferase that specifically monomethylates 5'-monophosphate of cytoplasmic histidyl tRNA (tRNA(His)), acting as a capping enzyme by protecting tRNA(His) from cleavage by DICER1. Also able, with less efficiently, to methylate the 5' monophosphate of a subset of pre-miRNAs, acting as a negative regulator of miRNA processing. The 5' monophosphate of pre-miRNAs is recognized by DICER1 and is required for pre-miRNAs processing: methylation at this position reduces the processing of pre-miRNAs by DICER1. Was also reported to mediate dimethylation of pre-miR-145; however dimethylation cannot be reproduced by another group which observes a monomethylation of pre-miR-145.</text>
</comment>
<dbReference type="InterPro" id="IPR039772">
    <property type="entry name" value="Bin3-like"/>
</dbReference>
<dbReference type="GO" id="GO:2000632">
    <property type="term" value="P:negative regulation of pre-miRNA processing"/>
    <property type="evidence" value="ECO:0007669"/>
    <property type="project" value="TreeGrafter"/>
</dbReference>
<dbReference type="PANTHER" id="PTHR12315:SF1">
    <property type="entry name" value="RNA 5'-MONOPHOSPHATE METHYLTRANSFERASE"/>
    <property type="match status" value="1"/>
</dbReference>
<dbReference type="CDD" id="cd02440">
    <property type="entry name" value="AdoMet_MTases"/>
    <property type="match status" value="1"/>
</dbReference>